<gene>
    <name evidence="4" type="ORF">HLB09_07785</name>
</gene>
<dbReference type="AlphaFoldDB" id="A0A849BK51"/>
<dbReference type="GO" id="GO:0000166">
    <property type="term" value="F:nucleotide binding"/>
    <property type="evidence" value="ECO:0007669"/>
    <property type="project" value="InterPro"/>
</dbReference>
<proteinExistence type="predicted"/>
<feature type="region of interest" description="Disordered" evidence="1">
    <location>
        <begin position="1"/>
        <end position="34"/>
    </location>
</feature>
<dbReference type="Gene3D" id="3.40.50.720">
    <property type="entry name" value="NAD(P)-binding Rossmann-like Domain"/>
    <property type="match status" value="1"/>
</dbReference>
<evidence type="ECO:0000259" key="2">
    <source>
        <dbReference type="Pfam" id="PF01408"/>
    </source>
</evidence>
<dbReference type="Pfam" id="PF01408">
    <property type="entry name" value="GFO_IDH_MocA"/>
    <property type="match status" value="1"/>
</dbReference>
<organism evidence="4 5">
    <name type="scientific">Pseudokineococcus marinus</name>
    <dbReference type="NCBI Taxonomy" id="351215"/>
    <lineage>
        <taxon>Bacteria</taxon>
        <taxon>Bacillati</taxon>
        <taxon>Actinomycetota</taxon>
        <taxon>Actinomycetes</taxon>
        <taxon>Kineosporiales</taxon>
        <taxon>Kineosporiaceae</taxon>
        <taxon>Pseudokineococcus</taxon>
    </lineage>
</organism>
<dbReference type="InterPro" id="IPR036291">
    <property type="entry name" value="NAD(P)-bd_dom_sf"/>
</dbReference>
<dbReference type="PANTHER" id="PTHR43249:SF1">
    <property type="entry name" value="D-GLUCOSIDE 3-DEHYDROGENASE"/>
    <property type="match status" value="1"/>
</dbReference>
<keyword evidence="5" id="KW-1185">Reference proteome</keyword>
<name>A0A849BK51_9ACTN</name>
<comment type="caution">
    <text evidence="4">The sequence shown here is derived from an EMBL/GenBank/DDBJ whole genome shotgun (WGS) entry which is preliminary data.</text>
</comment>
<feature type="domain" description="Gfo/Idh/MocA-like oxidoreductase N-terminal" evidence="2">
    <location>
        <begin position="36"/>
        <end position="149"/>
    </location>
</feature>
<dbReference type="SUPFAM" id="SSF55347">
    <property type="entry name" value="Glyceraldehyde-3-phosphate dehydrogenase-like, C-terminal domain"/>
    <property type="match status" value="1"/>
</dbReference>
<dbReference type="RefSeq" id="WP_171202819.1">
    <property type="nucleotide sequence ID" value="NZ_BAAANP010000054.1"/>
</dbReference>
<accession>A0A849BK51</accession>
<reference evidence="4 5" key="1">
    <citation type="submission" date="2020-05" db="EMBL/GenBank/DDBJ databases">
        <title>MicrobeNet Type strains.</title>
        <authorList>
            <person name="Nicholson A.C."/>
        </authorList>
    </citation>
    <scope>NUCLEOTIDE SEQUENCE [LARGE SCALE GENOMIC DNA]</scope>
    <source>
        <strain evidence="4 5">JCM 14547</strain>
    </source>
</reference>
<dbReference type="Gene3D" id="3.30.360.10">
    <property type="entry name" value="Dihydrodipicolinate Reductase, domain 2"/>
    <property type="match status" value="1"/>
</dbReference>
<feature type="domain" description="GFO/IDH/MocA-like oxidoreductase" evidence="3">
    <location>
        <begin position="169"/>
        <end position="288"/>
    </location>
</feature>
<dbReference type="PANTHER" id="PTHR43249">
    <property type="entry name" value="UDP-N-ACETYL-2-AMINO-2-DEOXY-D-GLUCURONATE OXIDASE"/>
    <property type="match status" value="1"/>
</dbReference>
<evidence type="ECO:0000313" key="5">
    <source>
        <dbReference type="Proteomes" id="UP000555552"/>
    </source>
</evidence>
<dbReference type="Proteomes" id="UP000555552">
    <property type="component" value="Unassembled WGS sequence"/>
</dbReference>
<dbReference type="SUPFAM" id="SSF51735">
    <property type="entry name" value="NAD(P)-binding Rossmann-fold domains"/>
    <property type="match status" value="1"/>
</dbReference>
<dbReference type="InterPro" id="IPR055170">
    <property type="entry name" value="GFO_IDH_MocA-like_dom"/>
</dbReference>
<dbReference type="Pfam" id="PF22725">
    <property type="entry name" value="GFO_IDH_MocA_C3"/>
    <property type="match status" value="1"/>
</dbReference>
<evidence type="ECO:0000256" key="1">
    <source>
        <dbReference type="SAM" id="MobiDB-lite"/>
    </source>
</evidence>
<protein>
    <submittedName>
        <fullName evidence="4">Gfo/Idh/MocA family oxidoreductase</fullName>
    </submittedName>
</protein>
<sequence>MATRTTAGTDAPEPRSGEQRAAGQRTERAEGRARTRVAVVGTGGVSGLHAEAVAAADDLELVGCADPDVGRVADFAGRWGAPVAAASLEEMLDRLQGAGGVDVVALCSPPWLHAEQAVACLERDVTALVEKPVALSLAQLDEVAAAEAASRGWCATVAQHRFGGRAVGVREMLRRGDLGRVDVALCETLWYRPDAYFAVPWRGRWDSEGGGPTMGHGIHQVDLLLSLAGPWRSVTARAARRARPTETEDVSTATVELEDGGLAVVVSSVLCARETSRVRLDCERGTVELEHLYGYDDDDWTLTPAPGRAEELAPAWAATAGGGPSGHAAQYREVRRALLEGRPPPVTTAEARSTLELAAALYASAATGATVARGEVDASSPFHASMRGGAEPSWSTGG</sequence>
<dbReference type="InterPro" id="IPR000683">
    <property type="entry name" value="Gfo/Idh/MocA-like_OxRdtase_N"/>
</dbReference>
<dbReference type="EMBL" id="JABEMA010000087">
    <property type="protein sequence ID" value="NNH22991.1"/>
    <property type="molecule type" value="Genomic_DNA"/>
</dbReference>
<evidence type="ECO:0000259" key="3">
    <source>
        <dbReference type="Pfam" id="PF22725"/>
    </source>
</evidence>
<dbReference type="InterPro" id="IPR052515">
    <property type="entry name" value="Gfo/Idh/MocA_Oxidoreductase"/>
</dbReference>
<evidence type="ECO:0000313" key="4">
    <source>
        <dbReference type="EMBL" id="NNH22991.1"/>
    </source>
</evidence>